<feature type="transmembrane region" description="Helical" evidence="1">
    <location>
        <begin position="163"/>
        <end position="182"/>
    </location>
</feature>
<evidence type="ECO:0008006" key="4">
    <source>
        <dbReference type="Google" id="ProtNLM"/>
    </source>
</evidence>
<sequence length="274" mass="31621">MDRGKREVILDEIEYWRENRLLPGHYCDFLMNLYDVDQERSDKKVLSMNSLQQGNIRTWLFTFIVVCFICLTILYFATFPFLVQLVCIPLFTALCYTGGIRLRTRNALASSFLLAIGSLLMLGLGIFLIREQGMDERVFTTLLILVCAIIWCILGYIISSPVLLYIGFGAFVLLYAGFFAQVQPKASWLMLQGLWLPISLLLMWFCWLVHHRGKKMAAVYFTSSLGVWFMPEIDEVFLRGQMPEAFALFCMVKVALICIILFVLRKKWIAWVAA</sequence>
<organism evidence="2 3">
    <name type="scientific">Paenibacillus nuruki</name>
    <dbReference type="NCBI Taxonomy" id="1886670"/>
    <lineage>
        <taxon>Bacteria</taxon>
        <taxon>Bacillati</taxon>
        <taxon>Bacillota</taxon>
        <taxon>Bacilli</taxon>
        <taxon>Bacillales</taxon>
        <taxon>Paenibacillaceae</taxon>
        <taxon>Paenibacillus</taxon>
    </lineage>
</organism>
<reference evidence="2 3" key="1">
    <citation type="submission" date="2016-08" db="EMBL/GenBank/DDBJ databases">
        <title>Genome sequencing of Paenibacillus sp. TI45-13ar, isolated from Korean traditional nuruk.</title>
        <authorList>
            <person name="Kim S.-J."/>
        </authorList>
    </citation>
    <scope>NUCLEOTIDE SEQUENCE [LARGE SCALE GENOMIC DNA]</scope>
    <source>
        <strain evidence="2 3">TI45-13ar</strain>
    </source>
</reference>
<feature type="transmembrane region" description="Helical" evidence="1">
    <location>
        <begin position="245"/>
        <end position="264"/>
    </location>
</feature>
<name>A0A1E3KX53_9BACL</name>
<feature type="transmembrane region" description="Helical" evidence="1">
    <location>
        <begin position="58"/>
        <end position="76"/>
    </location>
</feature>
<keyword evidence="1" id="KW-1133">Transmembrane helix</keyword>
<gene>
    <name evidence="2" type="ORF">PTI45_04513</name>
</gene>
<proteinExistence type="predicted"/>
<feature type="transmembrane region" description="Helical" evidence="1">
    <location>
        <begin position="141"/>
        <end position="158"/>
    </location>
</feature>
<protein>
    <recommendedName>
        <fullName evidence="4">DUF2157 domain-containing protein</fullName>
    </recommendedName>
</protein>
<dbReference type="RefSeq" id="WP_069329821.1">
    <property type="nucleotide sequence ID" value="NZ_MDER01000096.1"/>
</dbReference>
<feature type="transmembrane region" description="Helical" evidence="1">
    <location>
        <begin position="188"/>
        <end position="209"/>
    </location>
</feature>
<feature type="transmembrane region" description="Helical" evidence="1">
    <location>
        <begin position="107"/>
        <end position="129"/>
    </location>
</feature>
<evidence type="ECO:0000313" key="3">
    <source>
        <dbReference type="Proteomes" id="UP000094578"/>
    </source>
</evidence>
<accession>A0A1E3KX53</accession>
<keyword evidence="1" id="KW-0812">Transmembrane</keyword>
<dbReference type="AlphaFoldDB" id="A0A1E3KX53"/>
<dbReference type="PATRIC" id="fig|1886670.3.peg.4535"/>
<feature type="transmembrane region" description="Helical" evidence="1">
    <location>
        <begin position="216"/>
        <end position="233"/>
    </location>
</feature>
<keyword evidence="1" id="KW-0472">Membrane</keyword>
<keyword evidence="3" id="KW-1185">Reference proteome</keyword>
<evidence type="ECO:0000313" key="2">
    <source>
        <dbReference type="EMBL" id="ODP26056.1"/>
    </source>
</evidence>
<dbReference type="EMBL" id="MDER01000096">
    <property type="protein sequence ID" value="ODP26056.1"/>
    <property type="molecule type" value="Genomic_DNA"/>
</dbReference>
<feature type="transmembrane region" description="Helical" evidence="1">
    <location>
        <begin position="82"/>
        <end position="100"/>
    </location>
</feature>
<comment type="caution">
    <text evidence="2">The sequence shown here is derived from an EMBL/GenBank/DDBJ whole genome shotgun (WGS) entry which is preliminary data.</text>
</comment>
<dbReference type="STRING" id="1886670.PTI45_04513"/>
<evidence type="ECO:0000256" key="1">
    <source>
        <dbReference type="SAM" id="Phobius"/>
    </source>
</evidence>
<dbReference type="Proteomes" id="UP000094578">
    <property type="component" value="Unassembled WGS sequence"/>
</dbReference>